<comment type="caution">
    <text evidence="4">The sequence shown here is derived from an EMBL/GenBank/DDBJ whole genome shotgun (WGS) entry which is preliminary data.</text>
</comment>
<dbReference type="PANTHER" id="PTHR31969">
    <property type="entry name" value="GEM-LIKE PROTEIN 2"/>
    <property type="match status" value="1"/>
</dbReference>
<organism evidence="4 5">
    <name type="scientific">Anisodus tanguticus</name>
    <dbReference type="NCBI Taxonomy" id="243964"/>
    <lineage>
        <taxon>Eukaryota</taxon>
        <taxon>Viridiplantae</taxon>
        <taxon>Streptophyta</taxon>
        <taxon>Embryophyta</taxon>
        <taxon>Tracheophyta</taxon>
        <taxon>Spermatophyta</taxon>
        <taxon>Magnoliopsida</taxon>
        <taxon>eudicotyledons</taxon>
        <taxon>Gunneridae</taxon>
        <taxon>Pentapetalae</taxon>
        <taxon>asterids</taxon>
        <taxon>lamiids</taxon>
        <taxon>Solanales</taxon>
        <taxon>Solanaceae</taxon>
        <taxon>Solanoideae</taxon>
        <taxon>Hyoscyameae</taxon>
        <taxon>Anisodus</taxon>
    </lineage>
</organism>
<accession>A0AAE1RYY2</accession>
<dbReference type="Pfam" id="PF02893">
    <property type="entry name" value="GRAM"/>
    <property type="match status" value="1"/>
</dbReference>
<reference evidence="4" key="1">
    <citation type="submission" date="2023-12" db="EMBL/GenBank/DDBJ databases">
        <title>Genome assembly of Anisodus tanguticus.</title>
        <authorList>
            <person name="Wang Y.-J."/>
        </authorList>
    </citation>
    <scope>NUCLEOTIDE SEQUENCE</scope>
    <source>
        <strain evidence="4">KB-2021</strain>
        <tissue evidence="4">Leaf</tissue>
    </source>
</reference>
<evidence type="ECO:0000256" key="2">
    <source>
        <dbReference type="SAM" id="MobiDB-lite"/>
    </source>
</evidence>
<sequence>MMPIQRVPMKSQRRLLTGPVNTSQTLENSKSTRDALEIFPDGFQEDDRLWPRLIESVKGKLNLQGTKILKAKRIKKVFVQSFSVKPEENLVKAAQFKNPINISSSCGEVVEFHYKISVPLRKIKKAMESKSLKKPSHKRRFMRLKATILYDKAGTFAIHIGFMYTNWSRRSRVRAVETVFFRNASSESKVNKNKEVIMMPNQRVPMRSQRRLLTASGNTLENSKITRHTLEKFSDGFQEDDRLWPRLIESVKGKLSLQGAKILKVKRINNVFEENFSVRPEEKLVKAAQCNLQTTAGPIAGLLFISTDRAAFCSHKPINISSSSGEIIKFYYKISIPLRKVKKAIENKSLKKPSQKYIQVITEDNFEFWFLGFLNHQRMLKHLQEAIYETQCNYIM</sequence>
<evidence type="ECO:0000259" key="3">
    <source>
        <dbReference type="SMART" id="SM00568"/>
    </source>
</evidence>
<dbReference type="InterPro" id="IPR037848">
    <property type="entry name" value="GEM-like"/>
</dbReference>
<gene>
    <name evidence="4" type="ORF">RND71_019192</name>
</gene>
<dbReference type="Gene3D" id="2.30.29.30">
    <property type="entry name" value="Pleckstrin-homology domain (PH domain)/Phosphotyrosine-binding domain (PTB)"/>
    <property type="match status" value="1"/>
</dbReference>
<proteinExistence type="inferred from homology"/>
<comment type="similarity">
    <text evidence="1">Belongs to the GEM family.</text>
</comment>
<evidence type="ECO:0000256" key="1">
    <source>
        <dbReference type="ARBA" id="ARBA00009414"/>
    </source>
</evidence>
<feature type="region of interest" description="Disordered" evidence="2">
    <location>
        <begin position="1"/>
        <end position="31"/>
    </location>
</feature>
<name>A0AAE1RYY2_9SOLA</name>
<feature type="compositionally biased region" description="Polar residues" evidence="2">
    <location>
        <begin position="19"/>
        <end position="29"/>
    </location>
</feature>
<dbReference type="EMBL" id="JAVYJV010000010">
    <property type="protein sequence ID" value="KAK4360240.1"/>
    <property type="molecule type" value="Genomic_DNA"/>
</dbReference>
<dbReference type="SMART" id="SM00568">
    <property type="entry name" value="GRAM"/>
    <property type="match status" value="1"/>
</dbReference>
<dbReference type="InterPro" id="IPR004182">
    <property type="entry name" value="GRAM"/>
</dbReference>
<protein>
    <recommendedName>
        <fullName evidence="3">GRAM domain-containing protein</fullName>
    </recommendedName>
</protein>
<dbReference type="AlphaFoldDB" id="A0AAE1RYY2"/>
<keyword evidence="5" id="KW-1185">Reference proteome</keyword>
<evidence type="ECO:0000313" key="5">
    <source>
        <dbReference type="Proteomes" id="UP001291623"/>
    </source>
</evidence>
<evidence type="ECO:0000313" key="4">
    <source>
        <dbReference type="EMBL" id="KAK4360240.1"/>
    </source>
</evidence>
<feature type="domain" description="GRAM" evidence="3">
    <location>
        <begin position="270"/>
        <end position="349"/>
    </location>
</feature>
<dbReference type="Proteomes" id="UP001291623">
    <property type="component" value="Unassembled WGS sequence"/>
</dbReference>
<dbReference type="InterPro" id="IPR011993">
    <property type="entry name" value="PH-like_dom_sf"/>
</dbReference>